<dbReference type="AlphaFoldDB" id="A0A9P8BWN3"/>
<feature type="compositionally biased region" description="Low complexity" evidence="1">
    <location>
        <begin position="11"/>
        <end position="23"/>
    </location>
</feature>
<comment type="caution">
    <text evidence="2">The sequence shown here is derived from an EMBL/GenBank/DDBJ whole genome shotgun (WGS) entry which is preliminary data.</text>
</comment>
<evidence type="ECO:0000256" key="1">
    <source>
        <dbReference type="SAM" id="MobiDB-lite"/>
    </source>
</evidence>
<organism evidence="2 3">
    <name type="scientific">Linnemannia hyalina</name>
    <dbReference type="NCBI Taxonomy" id="64524"/>
    <lineage>
        <taxon>Eukaryota</taxon>
        <taxon>Fungi</taxon>
        <taxon>Fungi incertae sedis</taxon>
        <taxon>Mucoromycota</taxon>
        <taxon>Mortierellomycotina</taxon>
        <taxon>Mortierellomycetes</taxon>
        <taxon>Mortierellales</taxon>
        <taxon>Mortierellaceae</taxon>
        <taxon>Linnemannia</taxon>
    </lineage>
</organism>
<feature type="region of interest" description="Disordered" evidence="1">
    <location>
        <begin position="1"/>
        <end position="23"/>
    </location>
</feature>
<evidence type="ECO:0000313" key="2">
    <source>
        <dbReference type="EMBL" id="KAG9071754.1"/>
    </source>
</evidence>
<protein>
    <submittedName>
        <fullName evidence="2">Uncharacterized protein</fullName>
    </submittedName>
</protein>
<dbReference type="OrthoDB" id="68611at2759"/>
<feature type="region of interest" description="Disordered" evidence="1">
    <location>
        <begin position="139"/>
        <end position="177"/>
    </location>
</feature>
<evidence type="ECO:0000313" key="3">
    <source>
        <dbReference type="Proteomes" id="UP000707451"/>
    </source>
</evidence>
<name>A0A9P8BWN3_9FUNG</name>
<dbReference type="EMBL" id="JAHRHY010000002">
    <property type="protein sequence ID" value="KAG9071754.1"/>
    <property type="molecule type" value="Genomic_DNA"/>
</dbReference>
<dbReference type="Proteomes" id="UP000707451">
    <property type="component" value="Unassembled WGS sequence"/>
</dbReference>
<proteinExistence type="predicted"/>
<accession>A0A9P8BWN3</accession>
<reference evidence="2" key="1">
    <citation type="submission" date="2021-06" db="EMBL/GenBank/DDBJ databases">
        <title>Genome Sequence of Mortierella hyaline Strain SCG-10, a Cold-Adapted, Nitrate-Reducing Fungus Isolated from Soil in Minnesota, USA.</title>
        <authorList>
            <person name="Aldossari N."/>
        </authorList>
    </citation>
    <scope>NUCLEOTIDE SEQUENCE</scope>
    <source>
        <strain evidence="2">SCG-10</strain>
    </source>
</reference>
<keyword evidence="3" id="KW-1185">Reference proteome</keyword>
<sequence length="210" mass="22602">MATVHNDDDNNNGNIDGDLINIENEPTNINNTHVDIETEVQTTERSGDTVAPETTLTSPIAIVASPTSTFTTEAAAEPTVGGNAISFSSPPVGRSLAESYPTRRLHEFGSSPTRSLVHVLETVGTARSQDDQWVTNASAATTSTSGVHFQPQRGGPFSHQQYRRAGSGSGSNAWMATSMPESRLSEFEVVYDDGVRKQRTFSLTTELDEE</sequence>
<gene>
    <name evidence="2" type="ORF">KI688_005970</name>
</gene>